<dbReference type="Pfam" id="PF00027">
    <property type="entry name" value="cNMP_binding"/>
    <property type="match status" value="1"/>
</dbReference>
<feature type="domain" description="Cyclic nucleotide-binding" evidence="1">
    <location>
        <begin position="12"/>
        <end position="133"/>
    </location>
</feature>
<dbReference type="Proteomes" id="UP000187941">
    <property type="component" value="Chromosome"/>
</dbReference>
<evidence type="ECO:0000313" key="2">
    <source>
        <dbReference type="EMBL" id="AQG81370.1"/>
    </source>
</evidence>
<protein>
    <submittedName>
        <fullName evidence="2">Crp/Fnr family transcriptional regulator</fullName>
    </submittedName>
</protein>
<dbReference type="AlphaFoldDB" id="A0A1P9X166"/>
<sequence>MEKEPLAHYIEAIRPIGGETLTRVLTEFTACHYRKHMCLLQTGGTNNEYLFLTKGVIRAFTHNREGDEVTTGLYGPNSMVIEVASFFTRTPSLETLQTLTDCEGYSISFEQVNRLFHTIPDFREFGRAMLVKEFAAFKQRTLSMITQTAEERYVALMTGSPELIQHVPVKHIASYLGVTDTSLSRIRRELTKKS</sequence>
<evidence type="ECO:0000259" key="1">
    <source>
        <dbReference type="PROSITE" id="PS50042"/>
    </source>
</evidence>
<organism evidence="2 3">
    <name type="scientific">Spirosoma montaniterrae</name>
    <dbReference type="NCBI Taxonomy" id="1178516"/>
    <lineage>
        <taxon>Bacteria</taxon>
        <taxon>Pseudomonadati</taxon>
        <taxon>Bacteroidota</taxon>
        <taxon>Cytophagia</taxon>
        <taxon>Cytophagales</taxon>
        <taxon>Cytophagaceae</taxon>
        <taxon>Spirosoma</taxon>
    </lineage>
</organism>
<name>A0A1P9X166_9BACT</name>
<dbReference type="InterPro" id="IPR018490">
    <property type="entry name" value="cNMP-bd_dom_sf"/>
</dbReference>
<evidence type="ECO:0000313" key="3">
    <source>
        <dbReference type="Proteomes" id="UP000187941"/>
    </source>
</evidence>
<reference evidence="2 3" key="1">
    <citation type="submission" date="2016-01" db="EMBL/GenBank/DDBJ databases">
        <authorList>
            <person name="Oliw E.H."/>
        </authorList>
    </citation>
    <scope>NUCLEOTIDE SEQUENCE [LARGE SCALE GENOMIC DNA]</scope>
    <source>
        <strain evidence="2 3">DY10</strain>
    </source>
</reference>
<dbReference type="InterPro" id="IPR014710">
    <property type="entry name" value="RmlC-like_jellyroll"/>
</dbReference>
<dbReference type="STRING" id="1178516.AWR27_19825"/>
<dbReference type="CDD" id="cd00038">
    <property type="entry name" value="CAP_ED"/>
    <property type="match status" value="1"/>
</dbReference>
<dbReference type="Gene3D" id="2.60.120.10">
    <property type="entry name" value="Jelly Rolls"/>
    <property type="match status" value="1"/>
</dbReference>
<dbReference type="SUPFAM" id="SSF51206">
    <property type="entry name" value="cAMP-binding domain-like"/>
    <property type="match status" value="1"/>
</dbReference>
<dbReference type="InterPro" id="IPR000595">
    <property type="entry name" value="cNMP-bd_dom"/>
</dbReference>
<accession>A0A1P9X166</accession>
<dbReference type="RefSeq" id="WP_077132831.1">
    <property type="nucleotide sequence ID" value="NZ_CP014263.1"/>
</dbReference>
<keyword evidence="3" id="KW-1185">Reference proteome</keyword>
<dbReference type="EMBL" id="CP014263">
    <property type="protein sequence ID" value="AQG81370.1"/>
    <property type="molecule type" value="Genomic_DNA"/>
</dbReference>
<dbReference type="PROSITE" id="PS50042">
    <property type="entry name" value="CNMP_BINDING_3"/>
    <property type="match status" value="1"/>
</dbReference>
<proteinExistence type="predicted"/>
<gene>
    <name evidence="2" type="ORF">AWR27_19825</name>
</gene>
<dbReference type="KEGG" id="smon:AWR27_19825"/>
<dbReference type="SMART" id="SM00100">
    <property type="entry name" value="cNMP"/>
    <property type="match status" value="1"/>
</dbReference>
<dbReference type="OrthoDB" id="1044733at2"/>